<dbReference type="OMA" id="LFITWNK"/>
<feature type="domain" description="AMMECR1" evidence="1">
    <location>
        <begin position="1"/>
        <end position="196"/>
    </location>
</feature>
<reference evidence="2 3" key="1">
    <citation type="submission" date="2015-12" db="EMBL/GenBank/DDBJ databases">
        <title>Dictyostelia acquired genes for synthesis and detection of signals that induce cell-type specialization by lateral gene transfer from prokaryotes.</title>
        <authorList>
            <person name="Gloeckner G."/>
            <person name="Schaap P."/>
        </authorList>
    </citation>
    <scope>NUCLEOTIDE SEQUENCE [LARGE SCALE GENOMIC DNA]</scope>
    <source>
        <strain evidence="2 3">TK</strain>
    </source>
</reference>
<dbReference type="Gene3D" id="3.30.700.20">
    <property type="entry name" value="Hypothetical protein ph0010, domain 1"/>
    <property type="match status" value="1"/>
</dbReference>
<dbReference type="InterPro" id="IPR023473">
    <property type="entry name" value="AMMECR1"/>
</dbReference>
<dbReference type="FunCoup" id="A0A151ZHA1">
    <property type="interactions" value="350"/>
</dbReference>
<comment type="caution">
    <text evidence="2">The sequence shown here is derived from an EMBL/GenBank/DDBJ whole genome shotgun (WGS) entry which is preliminary data.</text>
</comment>
<dbReference type="SUPFAM" id="SSF143447">
    <property type="entry name" value="AMMECR1-like"/>
    <property type="match status" value="1"/>
</dbReference>
<gene>
    <name evidence="2" type="ORF">DLAC_06044</name>
</gene>
<dbReference type="Pfam" id="PF01871">
    <property type="entry name" value="AMMECR1"/>
    <property type="match status" value="1"/>
</dbReference>
<dbReference type="PANTHER" id="PTHR13016:SF0">
    <property type="entry name" value="AMME SYNDROME CANDIDATE GENE 1 PROTEIN"/>
    <property type="match status" value="1"/>
</dbReference>
<dbReference type="EMBL" id="LODT01000028">
    <property type="protein sequence ID" value="KYQ93368.1"/>
    <property type="molecule type" value="Genomic_DNA"/>
</dbReference>
<sequence>MARTVNRVTPEMVAYCFDSLVYHLEGKALKPPTFINSTFPLFVTWKKEKGGNEPELRGCIGTFKSIPLIEGLNKFSLTSALKDDRFSPISAKELPSLHCAVSLLVDFEDAKDVWDWEIGTHGIWIEFSDQGYTRNSTYLPEVAEEQGWTQEKALYSLIKKAGYYGKVDDNFLAKVKLTRYQSSKLTLTYKEYKNFIEQNQQE</sequence>
<dbReference type="PANTHER" id="PTHR13016">
    <property type="entry name" value="AMMECR1 HOMOLOG"/>
    <property type="match status" value="1"/>
</dbReference>
<dbReference type="STRING" id="361077.A0A151ZHA1"/>
<dbReference type="InParanoid" id="A0A151ZHA1"/>
<evidence type="ECO:0000259" key="1">
    <source>
        <dbReference type="PROSITE" id="PS51112"/>
    </source>
</evidence>
<evidence type="ECO:0000313" key="3">
    <source>
        <dbReference type="Proteomes" id="UP000076078"/>
    </source>
</evidence>
<dbReference type="InterPro" id="IPR002733">
    <property type="entry name" value="AMMECR1_domain"/>
</dbReference>
<dbReference type="AlphaFoldDB" id="A0A151ZHA1"/>
<accession>A0A151ZHA1</accession>
<keyword evidence="3" id="KW-1185">Reference proteome</keyword>
<dbReference type="InterPro" id="IPR027485">
    <property type="entry name" value="AMMECR1_N"/>
</dbReference>
<organism evidence="2 3">
    <name type="scientific">Tieghemostelium lacteum</name>
    <name type="common">Slime mold</name>
    <name type="synonym">Dictyostelium lacteum</name>
    <dbReference type="NCBI Taxonomy" id="361077"/>
    <lineage>
        <taxon>Eukaryota</taxon>
        <taxon>Amoebozoa</taxon>
        <taxon>Evosea</taxon>
        <taxon>Eumycetozoa</taxon>
        <taxon>Dictyostelia</taxon>
        <taxon>Dictyosteliales</taxon>
        <taxon>Raperosteliaceae</taxon>
        <taxon>Tieghemostelium</taxon>
    </lineage>
</organism>
<evidence type="ECO:0000313" key="2">
    <source>
        <dbReference type="EMBL" id="KYQ93368.1"/>
    </source>
</evidence>
<dbReference type="Proteomes" id="UP000076078">
    <property type="component" value="Unassembled WGS sequence"/>
</dbReference>
<proteinExistence type="predicted"/>
<dbReference type="OrthoDB" id="24630at2759"/>
<protein>
    <submittedName>
        <fullName evidence="2">DUF51 family protein</fullName>
    </submittedName>
</protein>
<dbReference type="InterPro" id="IPR036071">
    <property type="entry name" value="AMMECR1_dom_sf"/>
</dbReference>
<name>A0A151ZHA1_TIELA</name>
<dbReference type="NCBIfam" id="TIGR00296">
    <property type="entry name" value="TIGR00296 family protein"/>
    <property type="match status" value="1"/>
</dbReference>
<dbReference type="PROSITE" id="PS51112">
    <property type="entry name" value="AMMECR1"/>
    <property type="match status" value="1"/>
</dbReference>